<accession>A0ABX0GVR5</accession>
<dbReference type="CDD" id="cd06170">
    <property type="entry name" value="LuxR_C_like"/>
    <property type="match status" value="1"/>
</dbReference>
<dbReference type="InterPro" id="IPR016032">
    <property type="entry name" value="Sig_transdc_resp-reg_C-effctor"/>
</dbReference>
<dbReference type="RefSeq" id="WP_166280741.1">
    <property type="nucleotide sequence ID" value="NZ_JAANNP010000003.1"/>
</dbReference>
<comment type="caution">
    <text evidence="5">The sequence shown here is derived from an EMBL/GenBank/DDBJ whole genome shotgun (WGS) entry which is preliminary data.</text>
</comment>
<keyword evidence="3" id="KW-0804">Transcription</keyword>
<dbReference type="PRINTS" id="PR00038">
    <property type="entry name" value="HTHLUXR"/>
</dbReference>
<sequence length="212" mass="22671">MSGQVSVYVQAEDQVSRYGLVGQLAGRPDMVLVDAARLPEVPAAATVVAVLAVDEVDEACVALVRTMRARGHQVVVVASRLEESSVIRAAEAGAGSLVRRSDVTPQALALAIGAAAKGECRVPDDIVGRLLRHVGQLQRQVLTPRGVRLNGFSDREVAVLAMLADGFDTTEIAVRLSYSERTVKSIIHDVTSRLQLRNRSHAVAYAVREGLI</sequence>
<feature type="domain" description="HTH luxR-type" evidence="4">
    <location>
        <begin position="145"/>
        <end position="210"/>
    </location>
</feature>
<evidence type="ECO:0000256" key="3">
    <source>
        <dbReference type="ARBA" id="ARBA00023163"/>
    </source>
</evidence>
<keyword evidence="6" id="KW-1185">Reference proteome</keyword>
<evidence type="ECO:0000313" key="5">
    <source>
        <dbReference type="EMBL" id="NHC13815.1"/>
    </source>
</evidence>
<gene>
    <name evidence="5" type="ORF">G9H71_08480</name>
</gene>
<dbReference type="PANTHER" id="PTHR43214:SF24">
    <property type="entry name" value="TRANSCRIPTIONAL REGULATORY PROTEIN NARL-RELATED"/>
    <property type="match status" value="1"/>
</dbReference>
<dbReference type="EMBL" id="JAANNP010000003">
    <property type="protein sequence ID" value="NHC13815.1"/>
    <property type="molecule type" value="Genomic_DNA"/>
</dbReference>
<proteinExistence type="predicted"/>
<organism evidence="5 6">
    <name type="scientific">Motilibacter deserti</name>
    <dbReference type="NCBI Taxonomy" id="2714956"/>
    <lineage>
        <taxon>Bacteria</taxon>
        <taxon>Bacillati</taxon>
        <taxon>Actinomycetota</taxon>
        <taxon>Actinomycetes</taxon>
        <taxon>Motilibacterales</taxon>
        <taxon>Motilibacteraceae</taxon>
        <taxon>Motilibacter</taxon>
    </lineage>
</organism>
<dbReference type="PROSITE" id="PS50043">
    <property type="entry name" value="HTH_LUXR_2"/>
    <property type="match status" value="1"/>
</dbReference>
<dbReference type="Pfam" id="PF00196">
    <property type="entry name" value="GerE"/>
    <property type="match status" value="1"/>
</dbReference>
<keyword evidence="1" id="KW-0805">Transcription regulation</keyword>
<dbReference type="PANTHER" id="PTHR43214">
    <property type="entry name" value="TWO-COMPONENT RESPONSE REGULATOR"/>
    <property type="match status" value="1"/>
</dbReference>
<reference evidence="5 6" key="1">
    <citation type="submission" date="2020-03" db="EMBL/GenBank/DDBJ databases">
        <title>Two novel Motilibacter sp.</title>
        <authorList>
            <person name="Liu S."/>
        </authorList>
    </citation>
    <scope>NUCLEOTIDE SEQUENCE [LARGE SCALE GENOMIC DNA]</scope>
    <source>
        <strain evidence="5 6">E257</strain>
    </source>
</reference>
<evidence type="ECO:0000256" key="1">
    <source>
        <dbReference type="ARBA" id="ARBA00023015"/>
    </source>
</evidence>
<dbReference type="InterPro" id="IPR039420">
    <property type="entry name" value="WalR-like"/>
</dbReference>
<dbReference type="SMART" id="SM00421">
    <property type="entry name" value="HTH_LUXR"/>
    <property type="match status" value="1"/>
</dbReference>
<evidence type="ECO:0000313" key="6">
    <source>
        <dbReference type="Proteomes" id="UP000800981"/>
    </source>
</evidence>
<protein>
    <submittedName>
        <fullName evidence="5">Response regulator transcription factor</fullName>
    </submittedName>
</protein>
<dbReference type="InterPro" id="IPR000792">
    <property type="entry name" value="Tscrpt_reg_LuxR_C"/>
</dbReference>
<keyword evidence="2" id="KW-0238">DNA-binding</keyword>
<dbReference type="Proteomes" id="UP000800981">
    <property type="component" value="Unassembled WGS sequence"/>
</dbReference>
<evidence type="ECO:0000256" key="2">
    <source>
        <dbReference type="ARBA" id="ARBA00023125"/>
    </source>
</evidence>
<dbReference type="SUPFAM" id="SSF46894">
    <property type="entry name" value="C-terminal effector domain of the bipartite response regulators"/>
    <property type="match status" value="1"/>
</dbReference>
<dbReference type="Gene3D" id="3.40.50.2300">
    <property type="match status" value="1"/>
</dbReference>
<name>A0ABX0GVR5_9ACTN</name>
<evidence type="ECO:0000259" key="4">
    <source>
        <dbReference type="PROSITE" id="PS50043"/>
    </source>
</evidence>